<feature type="region of interest" description="Disordered" evidence="1">
    <location>
        <begin position="1"/>
        <end position="55"/>
    </location>
</feature>
<protein>
    <submittedName>
        <fullName evidence="2">Uncharacterized protein</fullName>
    </submittedName>
</protein>
<name>A0A803NRV6_CANSA</name>
<dbReference type="AlphaFoldDB" id="A0A803NRV6"/>
<sequence>MVEDNKSRENSSNDLEDDQKDTLKDDHQDALEDDHQDMPIDGSAEKKDNPDESDTVVIMAKKLQIAKN</sequence>
<evidence type="ECO:0000256" key="1">
    <source>
        <dbReference type="SAM" id="MobiDB-lite"/>
    </source>
</evidence>
<accession>A0A803NRV6</accession>
<reference evidence="2" key="1">
    <citation type="submission" date="2018-11" db="EMBL/GenBank/DDBJ databases">
        <authorList>
            <person name="Grassa J C."/>
        </authorList>
    </citation>
    <scope>NUCLEOTIDE SEQUENCE [LARGE SCALE GENOMIC DNA]</scope>
</reference>
<evidence type="ECO:0000313" key="2">
    <source>
        <dbReference type="EnsemblPlants" id="cds.evm.model.02.1015"/>
    </source>
</evidence>
<feature type="compositionally biased region" description="Basic and acidic residues" evidence="1">
    <location>
        <begin position="20"/>
        <end position="30"/>
    </location>
</feature>
<proteinExistence type="predicted"/>
<evidence type="ECO:0000313" key="3">
    <source>
        <dbReference type="Proteomes" id="UP000596661"/>
    </source>
</evidence>
<keyword evidence="3" id="KW-1185">Reference proteome</keyword>
<feature type="compositionally biased region" description="Basic and acidic residues" evidence="1">
    <location>
        <begin position="1"/>
        <end position="11"/>
    </location>
</feature>
<dbReference type="Proteomes" id="UP000596661">
    <property type="component" value="Chromosome 2"/>
</dbReference>
<dbReference type="EMBL" id="UZAU01000154">
    <property type="status" value="NOT_ANNOTATED_CDS"/>
    <property type="molecule type" value="Genomic_DNA"/>
</dbReference>
<dbReference type="Gramene" id="evm.model.02.1015">
    <property type="protein sequence ID" value="cds.evm.model.02.1015"/>
    <property type="gene ID" value="evm.TU.02.1015"/>
</dbReference>
<dbReference type="EnsemblPlants" id="evm.model.02.1015">
    <property type="protein sequence ID" value="cds.evm.model.02.1015"/>
    <property type="gene ID" value="evm.TU.02.1015"/>
</dbReference>
<reference evidence="2" key="2">
    <citation type="submission" date="2021-03" db="UniProtKB">
        <authorList>
            <consortium name="EnsemblPlants"/>
        </authorList>
    </citation>
    <scope>IDENTIFICATION</scope>
</reference>
<organism evidence="2 3">
    <name type="scientific">Cannabis sativa</name>
    <name type="common">Hemp</name>
    <name type="synonym">Marijuana</name>
    <dbReference type="NCBI Taxonomy" id="3483"/>
    <lineage>
        <taxon>Eukaryota</taxon>
        <taxon>Viridiplantae</taxon>
        <taxon>Streptophyta</taxon>
        <taxon>Embryophyta</taxon>
        <taxon>Tracheophyta</taxon>
        <taxon>Spermatophyta</taxon>
        <taxon>Magnoliopsida</taxon>
        <taxon>eudicotyledons</taxon>
        <taxon>Gunneridae</taxon>
        <taxon>Pentapetalae</taxon>
        <taxon>rosids</taxon>
        <taxon>fabids</taxon>
        <taxon>Rosales</taxon>
        <taxon>Cannabaceae</taxon>
        <taxon>Cannabis</taxon>
    </lineage>
</organism>